<feature type="domain" description="Hedgehog/Intein (Hint)" evidence="3">
    <location>
        <begin position="541"/>
        <end position="687"/>
    </location>
</feature>
<dbReference type="GO" id="GO:0005576">
    <property type="term" value="C:extracellular region"/>
    <property type="evidence" value="ECO:0007669"/>
    <property type="project" value="UniProtKB-SubCell"/>
</dbReference>
<dbReference type="GO" id="GO:0005509">
    <property type="term" value="F:calcium ion binding"/>
    <property type="evidence" value="ECO:0007669"/>
    <property type="project" value="InterPro"/>
</dbReference>
<dbReference type="Pfam" id="PF13403">
    <property type="entry name" value="Hint_2"/>
    <property type="match status" value="1"/>
</dbReference>
<accession>A0A3P3DM59</accession>
<reference evidence="4 5" key="1">
    <citation type="submission" date="2018-11" db="EMBL/GenBank/DDBJ databases">
        <title>Gemmobacter sp. nov., YIM 102744-1 draft genome.</title>
        <authorList>
            <person name="Li G."/>
            <person name="Jiang Y."/>
        </authorList>
    </citation>
    <scope>NUCLEOTIDE SEQUENCE [LARGE SCALE GENOMIC DNA]</scope>
    <source>
        <strain evidence="4 5">YIM 102744-1</strain>
    </source>
</reference>
<dbReference type="InterPro" id="IPR028992">
    <property type="entry name" value="Hedgehog/Intein_dom"/>
</dbReference>
<dbReference type="Pfam" id="PF00353">
    <property type="entry name" value="HemolysinCabind"/>
    <property type="match status" value="3"/>
</dbReference>
<keyword evidence="2" id="KW-0964">Secreted</keyword>
<dbReference type="AlphaFoldDB" id="A0A3P3DM59"/>
<organism evidence="4 5">
    <name type="scientific">Falsigemmobacter faecalis</name>
    <dbReference type="NCBI Taxonomy" id="2488730"/>
    <lineage>
        <taxon>Bacteria</taxon>
        <taxon>Pseudomonadati</taxon>
        <taxon>Pseudomonadota</taxon>
        <taxon>Alphaproteobacteria</taxon>
        <taxon>Rhodobacterales</taxon>
        <taxon>Paracoccaceae</taxon>
        <taxon>Falsigemmobacter</taxon>
    </lineage>
</organism>
<dbReference type="InterPro" id="IPR001343">
    <property type="entry name" value="Hemolysn_Ca-bd"/>
</dbReference>
<dbReference type="InterPro" id="IPR011049">
    <property type="entry name" value="Serralysin-like_metalloprot_C"/>
</dbReference>
<proteinExistence type="predicted"/>
<dbReference type="GO" id="GO:0016539">
    <property type="term" value="P:intein-mediated protein splicing"/>
    <property type="evidence" value="ECO:0007669"/>
    <property type="project" value="InterPro"/>
</dbReference>
<dbReference type="PANTHER" id="PTHR38340">
    <property type="entry name" value="S-LAYER PROTEIN"/>
    <property type="match status" value="1"/>
</dbReference>
<evidence type="ECO:0000259" key="3">
    <source>
        <dbReference type="Pfam" id="PF13403"/>
    </source>
</evidence>
<dbReference type="EMBL" id="RRAZ01000012">
    <property type="protein sequence ID" value="RRH74796.1"/>
    <property type="molecule type" value="Genomic_DNA"/>
</dbReference>
<dbReference type="PROSITE" id="PS00330">
    <property type="entry name" value="HEMOLYSIN_CALCIUM"/>
    <property type="match status" value="4"/>
</dbReference>
<sequence>MPVFAYYDFNDPDHQLRDSALGNGAQEGMYMGGAVASDGRLQLDGNSAFAKIYAAPMFQDSRGTVALEFSMKSHSGEGPDTILSRDNSADGSGFRVDVMPDGAIRISHDSAEGPTVFTTDPGFANPDDTIELSYSWNQGGETPGKVVITNSTTGATFEDDVPTHLSMEMPTPDVQWKIGVSAADTTDPWGLTPLNDFFNGSVGYLSFSDTVDNTVKNQDPDARDDSASTAVGRSVVIPVLANDSDPDGDSLTVISATVPVGEVVINPDGTLTYTPPAGYLGDVTISYTVSDGRGGEDTANVVVNVSSGDNTGGIRDGIVWGTGAGDLIDVGYTGDNDGDFVDNDDALLPGHVQNDDYIIAGAGDDTVYAGLGDDVVFGGTGDDLVYGGAGNDTLLGETGRDTLIGGDGDDLIDGGAGDDVLHGDAGDDTLLGGAGNDFLDGGTGDDLIVGGVGADTIRGGEGADTLLGGDDRDLFLGATVGDLIDGGSGGDDWDTLDLTGMGPLRVWRDPENIENGHITFFDAEGNETGRAHFFDIEQIIPCFTPGTLIATPKGPVPVQDLQVGDRVMTRDNGIQEIRWTGARRLSAGELAMASHLQPVMIRRGALGNGLPERDMMVSPNHRVLVANDRTALYFDEHEVLVAAKHLVGTEGITSLVSAGTTYLHFMCDRHEVVLSDGAWTETFQPGDQTLQGMGNAQRSEIFEIFPDLQEARGIENYVAARKTLKKHEALLLRR</sequence>
<keyword evidence="5" id="KW-1185">Reference proteome</keyword>
<dbReference type="PROSITE" id="PS50817">
    <property type="entry name" value="INTEIN_N_TER"/>
    <property type="match status" value="1"/>
</dbReference>
<dbReference type="SUPFAM" id="SSF51120">
    <property type="entry name" value="beta-Roll"/>
    <property type="match status" value="1"/>
</dbReference>
<evidence type="ECO:0000313" key="5">
    <source>
        <dbReference type="Proteomes" id="UP000282125"/>
    </source>
</evidence>
<dbReference type="Gene3D" id="2.150.10.10">
    <property type="entry name" value="Serralysin-like metalloprotease, C-terminal"/>
    <property type="match status" value="2"/>
</dbReference>
<evidence type="ECO:0000256" key="1">
    <source>
        <dbReference type="ARBA" id="ARBA00004613"/>
    </source>
</evidence>
<comment type="caution">
    <text evidence="4">The sequence shown here is derived from an EMBL/GenBank/DDBJ whole genome shotgun (WGS) entry which is preliminary data.</text>
</comment>
<dbReference type="PRINTS" id="PR00313">
    <property type="entry name" value="CABNDNGRPT"/>
</dbReference>
<evidence type="ECO:0000256" key="2">
    <source>
        <dbReference type="ARBA" id="ARBA00022525"/>
    </source>
</evidence>
<dbReference type="InterPro" id="IPR006141">
    <property type="entry name" value="Intein_N"/>
</dbReference>
<dbReference type="Pfam" id="PF17963">
    <property type="entry name" value="Big_9"/>
    <property type="match status" value="1"/>
</dbReference>
<name>A0A3P3DM59_9RHOB</name>
<dbReference type="Gene3D" id="2.60.40.2810">
    <property type="match status" value="1"/>
</dbReference>
<dbReference type="InterPro" id="IPR018511">
    <property type="entry name" value="Hemolysin-typ_Ca-bd_CS"/>
</dbReference>
<evidence type="ECO:0000313" key="4">
    <source>
        <dbReference type="EMBL" id="RRH74796.1"/>
    </source>
</evidence>
<dbReference type="InterPro" id="IPR036844">
    <property type="entry name" value="Hint_dom_sf"/>
</dbReference>
<comment type="subcellular location">
    <subcellularLocation>
        <location evidence="1">Secreted</location>
    </subcellularLocation>
</comment>
<dbReference type="SUPFAM" id="SSF51294">
    <property type="entry name" value="Hedgehog/intein (Hint) domain"/>
    <property type="match status" value="1"/>
</dbReference>
<dbReference type="Gene3D" id="2.170.16.10">
    <property type="entry name" value="Hedgehog/Intein (Hint) domain"/>
    <property type="match status" value="1"/>
</dbReference>
<dbReference type="OrthoDB" id="6305173at2"/>
<dbReference type="Proteomes" id="UP000282125">
    <property type="component" value="Unassembled WGS sequence"/>
</dbReference>
<gene>
    <name evidence="4" type="ORF">EG244_09865</name>
</gene>
<protein>
    <recommendedName>
        <fullName evidence="3">Hedgehog/Intein (Hint) domain-containing protein</fullName>
    </recommendedName>
</protein>
<dbReference type="InterPro" id="IPR050557">
    <property type="entry name" value="RTX_toxin/Mannuronan_C5-epim"/>
</dbReference>
<dbReference type="PANTHER" id="PTHR38340:SF1">
    <property type="entry name" value="S-LAYER PROTEIN"/>
    <property type="match status" value="1"/>
</dbReference>